<dbReference type="EMBL" id="LABZ01000147">
    <property type="protein sequence ID" value="KMO36548.1"/>
    <property type="molecule type" value="Genomic_DNA"/>
</dbReference>
<sequence length="104" mass="10871">MPVYDYSCEACGPFTVLRPMAQFRDPHDCPDCGAACARAFLTAPRLSGMEAGVKAAHATNERSRHAPKRSHGAGCGCCAPKKGAAAAPAAAKSFPAARPWMISH</sequence>
<organism evidence="2 3">
    <name type="scientific">Methylobacterium tarhaniae</name>
    <dbReference type="NCBI Taxonomy" id="1187852"/>
    <lineage>
        <taxon>Bacteria</taxon>
        <taxon>Pseudomonadati</taxon>
        <taxon>Pseudomonadota</taxon>
        <taxon>Alphaproteobacteria</taxon>
        <taxon>Hyphomicrobiales</taxon>
        <taxon>Methylobacteriaceae</taxon>
        <taxon>Methylobacterium</taxon>
    </lineage>
</organism>
<dbReference type="OrthoDB" id="9813321at2"/>
<dbReference type="Proteomes" id="UP000036449">
    <property type="component" value="Unassembled WGS sequence"/>
</dbReference>
<dbReference type="NCBIfam" id="TIGR02605">
    <property type="entry name" value="CxxC_CxxC_SSSS"/>
    <property type="match status" value="1"/>
</dbReference>
<feature type="domain" description="Putative regulatory protein FmdB zinc ribbon" evidence="1">
    <location>
        <begin position="1"/>
        <end position="41"/>
    </location>
</feature>
<accession>A0A0J6ST72</accession>
<evidence type="ECO:0000313" key="2">
    <source>
        <dbReference type="EMBL" id="KMO36548.1"/>
    </source>
</evidence>
<dbReference type="Pfam" id="PF09723">
    <property type="entry name" value="Zn_ribbon_8"/>
    <property type="match status" value="1"/>
</dbReference>
<dbReference type="PATRIC" id="fig|1187852.3.peg.1554"/>
<reference evidence="2 3" key="1">
    <citation type="submission" date="2015-03" db="EMBL/GenBank/DDBJ databases">
        <title>Genome sequencing of Methylobacterium tarhaniae DSM 25844.</title>
        <authorList>
            <person name="Chaudhry V."/>
            <person name="Patil P.B."/>
        </authorList>
    </citation>
    <scope>NUCLEOTIDE SEQUENCE [LARGE SCALE GENOMIC DNA]</scope>
    <source>
        <strain evidence="2 3">DSM 25844</strain>
    </source>
</reference>
<dbReference type="InterPro" id="IPR013429">
    <property type="entry name" value="Regulatory_FmdB_Zinc_ribbon"/>
</dbReference>
<evidence type="ECO:0000259" key="1">
    <source>
        <dbReference type="SMART" id="SM00834"/>
    </source>
</evidence>
<name>A0A0J6ST72_9HYPH</name>
<dbReference type="AlphaFoldDB" id="A0A0J6ST72"/>
<evidence type="ECO:0000313" key="3">
    <source>
        <dbReference type="Proteomes" id="UP000036449"/>
    </source>
</evidence>
<dbReference type="RefSeq" id="WP_048452754.1">
    <property type="nucleotide sequence ID" value="NZ_JBNNPJ010000340.1"/>
</dbReference>
<dbReference type="SMART" id="SM00834">
    <property type="entry name" value="CxxC_CXXC_SSSS"/>
    <property type="match status" value="1"/>
</dbReference>
<protein>
    <submittedName>
        <fullName evidence="2">FmdB family transcriptional regulator</fullName>
    </submittedName>
</protein>
<keyword evidence="3" id="KW-1185">Reference proteome</keyword>
<gene>
    <name evidence="2" type="ORF">VQ03_20525</name>
</gene>
<comment type="caution">
    <text evidence="2">The sequence shown here is derived from an EMBL/GenBank/DDBJ whole genome shotgun (WGS) entry which is preliminary data.</text>
</comment>
<proteinExistence type="predicted"/>